<evidence type="ECO:0000256" key="4">
    <source>
        <dbReference type="ARBA" id="ARBA00022777"/>
    </source>
</evidence>
<keyword evidence="5 6" id="KW-0067">ATP-binding</keyword>
<dbReference type="PANTHER" id="PTHR24055">
    <property type="entry name" value="MITOGEN-ACTIVATED PROTEIN KINASE"/>
    <property type="match status" value="1"/>
</dbReference>
<evidence type="ECO:0000256" key="1">
    <source>
        <dbReference type="ARBA" id="ARBA00022527"/>
    </source>
</evidence>
<dbReference type="Proteomes" id="UP000887566">
    <property type="component" value="Unplaced"/>
</dbReference>
<dbReference type="FunFam" id="1.10.510.10:FF:000624">
    <property type="entry name" value="Mitogen-activated protein kinase"/>
    <property type="match status" value="1"/>
</dbReference>
<evidence type="ECO:0000313" key="10">
    <source>
        <dbReference type="WBParaSite" id="PSAMB.scaffold385size53683.g5252.t1"/>
    </source>
</evidence>
<evidence type="ECO:0000259" key="8">
    <source>
        <dbReference type="PROSITE" id="PS50011"/>
    </source>
</evidence>
<dbReference type="SMART" id="SM00220">
    <property type="entry name" value="S_TKc"/>
    <property type="match status" value="1"/>
</dbReference>
<evidence type="ECO:0000256" key="7">
    <source>
        <dbReference type="RuleBase" id="RU000304"/>
    </source>
</evidence>
<keyword evidence="3 6" id="KW-0547">Nucleotide-binding</keyword>
<dbReference type="SUPFAM" id="SSF56112">
    <property type="entry name" value="Protein kinase-like (PK-like)"/>
    <property type="match status" value="1"/>
</dbReference>
<proteinExistence type="inferred from homology"/>
<dbReference type="PROSITE" id="PS00107">
    <property type="entry name" value="PROTEIN_KINASE_ATP"/>
    <property type="match status" value="1"/>
</dbReference>
<dbReference type="WBParaSite" id="PSAMB.scaffold385size53683.g5252.t1">
    <property type="protein sequence ID" value="PSAMB.scaffold385size53683.g5252.t1"/>
    <property type="gene ID" value="PSAMB.scaffold385size53683.g5252"/>
</dbReference>
<dbReference type="PROSITE" id="PS00108">
    <property type="entry name" value="PROTEIN_KINASE_ST"/>
    <property type="match status" value="1"/>
</dbReference>
<accession>A0A914WE30</accession>
<comment type="similarity">
    <text evidence="7">Belongs to the protein kinase superfamily.</text>
</comment>
<evidence type="ECO:0000256" key="2">
    <source>
        <dbReference type="ARBA" id="ARBA00022679"/>
    </source>
</evidence>
<dbReference type="InterPro" id="IPR050117">
    <property type="entry name" value="MAPK"/>
</dbReference>
<keyword evidence="2" id="KW-0808">Transferase</keyword>
<evidence type="ECO:0000313" key="9">
    <source>
        <dbReference type="Proteomes" id="UP000887566"/>
    </source>
</evidence>
<keyword evidence="9" id="KW-1185">Reference proteome</keyword>
<dbReference type="Gene3D" id="3.30.200.20">
    <property type="entry name" value="Phosphorylase Kinase, domain 1"/>
    <property type="match status" value="1"/>
</dbReference>
<dbReference type="GO" id="GO:0005524">
    <property type="term" value="F:ATP binding"/>
    <property type="evidence" value="ECO:0007669"/>
    <property type="project" value="UniProtKB-UniRule"/>
</dbReference>
<dbReference type="GO" id="GO:0004674">
    <property type="term" value="F:protein serine/threonine kinase activity"/>
    <property type="evidence" value="ECO:0007669"/>
    <property type="project" value="UniProtKB-KW"/>
</dbReference>
<dbReference type="Gene3D" id="1.10.510.10">
    <property type="entry name" value="Transferase(Phosphotransferase) domain 1"/>
    <property type="match status" value="1"/>
</dbReference>
<dbReference type="Pfam" id="PF00069">
    <property type="entry name" value="Pkinase"/>
    <property type="match status" value="1"/>
</dbReference>
<sequence length="368" mass="42263">MAGLNRDRMLTDLAKRKLQIEFKLDTSPYEGVVAIGVGAFGTVCEAIDQRTDARVAIKKIVHASATSTLARRTLREVYVLRHIHHDNLVILLDMFQNRGSLGTDVYLVMELMEGNLDYVIRSNQIMDNNLIAFFLYQILRGLRYLHKAGIAHRDLKPSNLLVNSDCHLRIGDFGMAKLSQIDEFNEEVEEHSFYMTQQIATLPYRAPELLFSIPEHSMNVDIWATGCIFAEMVLRRELFAGHNVSSQIKILVMNMGTPSVRFKEMITSRETRWLLEDIGSMDARQWNDILEHQATPEAQNLIELMVQLNPWERVNAEMALNHPYLRNVKRHDDEKICPFKVKMDMAAVDNMSHEELIETLSSELSSFV</sequence>
<feature type="domain" description="Protein kinase" evidence="8">
    <location>
        <begin position="29"/>
        <end position="325"/>
    </location>
</feature>
<protein>
    <submittedName>
        <fullName evidence="10">Protein kinase domain-containing protein</fullName>
    </submittedName>
</protein>
<name>A0A914WE30_9BILA</name>
<dbReference type="InterPro" id="IPR000719">
    <property type="entry name" value="Prot_kinase_dom"/>
</dbReference>
<dbReference type="AlphaFoldDB" id="A0A914WE30"/>
<dbReference type="InterPro" id="IPR008271">
    <property type="entry name" value="Ser/Thr_kinase_AS"/>
</dbReference>
<evidence type="ECO:0000256" key="5">
    <source>
        <dbReference type="ARBA" id="ARBA00022840"/>
    </source>
</evidence>
<dbReference type="InterPro" id="IPR017441">
    <property type="entry name" value="Protein_kinase_ATP_BS"/>
</dbReference>
<feature type="binding site" evidence="6">
    <location>
        <position position="59"/>
    </location>
    <ligand>
        <name>ATP</name>
        <dbReference type="ChEBI" id="CHEBI:30616"/>
    </ligand>
</feature>
<evidence type="ECO:0000256" key="6">
    <source>
        <dbReference type="PROSITE-ProRule" id="PRU10141"/>
    </source>
</evidence>
<dbReference type="InterPro" id="IPR011009">
    <property type="entry name" value="Kinase-like_dom_sf"/>
</dbReference>
<reference evidence="10" key="1">
    <citation type="submission" date="2022-11" db="UniProtKB">
        <authorList>
            <consortium name="WormBaseParasite"/>
        </authorList>
    </citation>
    <scope>IDENTIFICATION</scope>
</reference>
<keyword evidence="4" id="KW-0418">Kinase</keyword>
<evidence type="ECO:0000256" key="3">
    <source>
        <dbReference type="ARBA" id="ARBA00022741"/>
    </source>
</evidence>
<keyword evidence="1 7" id="KW-0723">Serine/threonine-protein kinase</keyword>
<dbReference type="PROSITE" id="PS50011">
    <property type="entry name" value="PROTEIN_KINASE_DOM"/>
    <property type="match status" value="1"/>
</dbReference>
<organism evidence="9 10">
    <name type="scientific">Plectus sambesii</name>
    <dbReference type="NCBI Taxonomy" id="2011161"/>
    <lineage>
        <taxon>Eukaryota</taxon>
        <taxon>Metazoa</taxon>
        <taxon>Ecdysozoa</taxon>
        <taxon>Nematoda</taxon>
        <taxon>Chromadorea</taxon>
        <taxon>Plectida</taxon>
        <taxon>Plectina</taxon>
        <taxon>Plectoidea</taxon>
        <taxon>Plectidae</taxon>
        <taxon>Plectus</taxon>
    </lineage>
</organism>